<dbReference type="Pfam" id="PF13639">
    <property type="entry name" value="zf-RING_2"/>
    <property type="match status" value="1"/>
</dbReference>
<dbReference type="Gene3D" id="3.30.40.10">
    <property type="entry name" value="Zinc/RING finger domain, C3HC4 (zinc finger)"/>
    <property type="match status" value="1"/>
</dbReference>
<dbReference type="Pfam" id="PF08755">
    <property type="entry name" value="YccV-like"/>
    <property type="match status" value="1"/>
</dbReference>
<evidence type="ECO:0000256" key="4">
    <source>
        <dbReference type="SAM" id="MobiDB-lite"/>
    </source>
</evidence>
<dbReference type="EMBL" id="JAIFRP010000002">
    <property type="protein sequence ID" value="KAK2588853.1"/>
    <property type="molecule type" value="Genomic_DNA"/>
</dbReference>
<feature type="compositionally biased region" description="Basic and acidic residues" evidence="4">
    <location>
        <begin position="790"/>
        <end position="805"/>
    </location>
</feature>
<organism evidence="6 7">
    <name type="scientific">Odynerus spinipes</name>
    <dbReference type="NCBI Taxonomy" id="1348599"/>
    <lineage>
        <taxon>Eukaryota</taxon>
        <taxon>Metazoa</taxon>
        <taxon>Ecdysozoa</taxon>
        <taxon>Arthropoda</taxon>
        <taxon>Hexapoda</taxon>
        <taxon>Insecta</taxon>
        <taxon>Pterygota</taxon>
        <taxon>Neoptera</taxon>
        <taxon>Endopterygota</taxon>
        <taxon>Hymenoptera</taxon>
        <taxon>Apocrita</taxon>
        <taxon>Aculeata</taxon>
        <taxon>Vespoidea</taxon>
        <taxon>Vespidae</taxon>
        <taxon>Eumeninae</taxon>
        <taxon>Odynerus</taxon>
    </lineage>
</organism>
<feature type="compositionally biased region" description="Polar residues" evidence="4">
    <location>
        <begin position="823"/>
        <end position="865"/>
    </location>
</feature>
<feature type="region of interest" description="Disordered" evidence="4">
    <location>
        <begin position="790"/>
        <end position="870"/>
    </location>
</feature>
<name>A0AAD9S083_9HYME</name>
<dbReference type="SMART" id="SM00184">
    <property type="entry name" value="RING"/>
    <property type="match status" value="1"/>
</dbReference>
<evidence type="ECO:0000313" key="6">
    <source>
        <dbReference type="EMBL" id="KAK2588853.1"/>
    </source>
</evidence>
<dbReference type="NCBIfam" id="TIGR02097">
    <property type="entry name" value="yccV"/>
    <property type="match status" value="1"/>
</dbReference>
<dbReference type="InterPro" id="IPR036047">
    <property type="entry name" value="F-box-like_dom_sf"/>
</dbReference>
<dbReference type="InterPro" id="IPR032698">
    <property type="entry name" value="SirB1_N"/>
</dbReference>
<dbReference type="Proteomes" id="UP001258017">
    <property type="component" value="Unassembled WGS sequence"/>
</dbReference>
<keyword evidence="1 3" id="KW-0863">Zinc-finger</keyword>
<dbReference type="Pfam" id="PF13369">
    <property type="entry name" value="Transglut_core2"/>
    <property type="match status" value="1"/>
</dbReference>
<dbReference type="PROSITE" id="PS50089">
    <property type="entry name" value="ZF_RING_2"/>
    <property type="match status" value="1"/>
</dbReference>
<reference evidence="6" key="1">
    <citation type="submission" date="2021-08" db="EMBL/GenBank/DDBJ databases">
        <authorList>
            <person name="Misof B."/>
            <person name="Oliver O."/>
            <person name="Podsiadlowski L."/>
            <person name="Donath A."/>
            <person name="Peters R."/>
            <person name="Mayer C."/>
            <person name="Rust J."/>
            <person name="Gunkel S."/>
            <person name="Lesny P."/>
            <person name="Martin S."/>
            <person name="Oeyen J.P."/>
            <person name="Petersen M."/>
            <person name="Panagiotis P."/>
            <person name="Wilbrandt J."/>
            <person name="Tanja T."/>
        </authorList>
    </citation>
    <scope>NUCLEOTIDE SEQUENCE</scope>
    <source>
        <strain evidence="6">GBR_01_08_01A</strain>
        <tissue evidence="6">Thorax + abdomen</tissue>
    </source>
</reference>
<dbReference type="CDD" id="cd16474">
    <property type="entry name" value="RING-H2_RNF111-like"/>
    <property type="match status" value="1"/>
</dbReference>
<dbReference type="InterPro" id="IPR001841">
    <property type="entry name" value="Znf_RING"/>
</dbReference>
<feature type="domain" description="RING-type" evidence="5">
    <location>
        <begin position="1283"/>
        <end position="1324"/>
    </location>
</feature>
<reference evidence="6" key="2">
    <citation type="journal article" date="2023" name="Commun. Biol.">
        <title>Intrasexual cuticular hydrocarbon dimorphism in a wasp sheds light on hydrocarbon biosynthesis genes in Hymenoptera.</title>
        <authorList>
            <person name="Moris V.C."/>
            <person name="Podsiadlowski L."/>
            <person name="Martin S."/>
            <person name="Oeyen J.P."/>
            <person name="Donath A."/>
            <person name="Petersen M."/>
            <person name="Wilbrandt J."/>
            <person name="Misof B."/>
            <person name="Liedtke D."/>
            <person name="Thamm M."/>
            <person name="Scheiner R."/>
            <person name="Schmitt T."/>
            <person name="Niehuis O."/>
        </authorList>
    </citation>
    <scope>NUCLEOTIDE SEQUENCE</scope>
    <source>
        <strain evidence="6">GBR_01_08_01A</strain>
    </source>
</reference>
<dbReference type="SUPFAM" id="SSF81383">
    <property type="entry name" value="F-box domain"/>
    <property type="match status" value="1"/>
</dbReference>
<dbReference type="GO" id="GO:0008270">
    <property type="term" value="F:zinc ion binding"/>
    <property type="evidence" value="ECO:0007669"/>
    <property type="project" value="UniProtKB-KW"/>
</dbReference>
<evidence type="ECO:0000259" key="5">
    <source>
        <dbReference type="PROSITE" id="PS50089"/>
    </source>
</evidence>
<dbReference type="InterPro" id="IPR011722">
    <property type="entry name" value="Hemimethylated_DNA-bd_dom"/>
</dbReference>
<dbReference type="SMART" id="SM00992">
    <property type="entry name" value="YccV-like"/>
    <property type="match status" value="1"/>
</dbReference>
<proteinExistence type="predicted"/>
<evidence type="ECO:0000256" key="2">
    <source>
        <dbReference type="ARBA" id="ARBA00022833"/>
    </source>
</evidence>
<sequence>MAADVISCVPGEVIGYILEDENITFLDIIRFSMTCKYLYRTIRSNNQLWRIKFFQRWPLLKEHYEENCSDGKVLNWLNEIQLSVEIRRKLMHQLSLMSSKHYEKHELSHSDLKDFNPLFRPEEGAYRLGYHFLVDELINLINDPIINRNLTNKYYALKVVRYLKQNYLREEWQKFINLPPKERILERGATIVAQWSQPERHVSYSHISSSLDDIAEQTKSLLRERNPTHSIFLVPTEQFLIWKCTNIDDNQWSTLEARQIMDALCKVLFHKLGFHGNSEMYYSSENSFIDKVLERKHGIPITLAIIFESVARRLGIRCEPVSFPSHFLLRWKEKYNVEEMESFYIDVFNGGQFLTKKNCPRVSGMSRCPIEKYNVHSAASAVEVIARMANNLEVATRQHIHPNGRAARFRSALELQNMVQPHDTNIIINLARFYLTHQMDSEELVKMTQNIQKELEVTSRGQANFILNILQMFKKTFKCEEEIGPKKRTPKIKYAVGLIMTQKTDGNLGVIAGWYMPSKNKLPIEFVCNIEELTYGYDQPFYSMLLDDGSSCYVPQENLLLSSKPKWINHCEIGRYFCHFNKTHYVPNEKTSEEYPEDKEAREITKLYDENDVVKILLSLYRGPARMAESASSGSLWHKSKVEGQTDLFNNESTTGSVEANSTSLADIFDTAFTSTVDPSPQSRFTSGNEMEYEHLFADSDIEESEVTPLEPYTDTAHTNPQNNFMLGSCITSSSIRGSSNEYWQPDALNCNMCQTRQDRTFKKESVTRQLNNIREEKTSDNYRHKRILHDHDAPVKHKTKENSEQKLVNDQQMDNFSIAGPSRTSSDYQNSNSSTKPTNYINGVVNGTLQSTDDGSTNESNNLCQPDLPTVMNSQQVHAHSAHSSNFYNSLYPYNDAPSAPDLQLDWSSSSDSDDEDGSVEVLGTVNHNKNSTQNSNEESRTVTVVDLTAESDEEHTPPTSTPSSNPVNPWTGDYVQRTHMYHNRHLYYRHRAPVLHPGYSTLTDAPTGTSSSRMHPVQERLWMNQQRVQELHRRRLYPRSSSHHTISCVPPNAHMHQTSQHTCVCGSCSSQTHTHSSIHCNGNDTVPFAENYVPPPLLPPPLLPPPLLPPPQQPTVYSHPEARGPPNFGPTCAPPVMVNGINDVEEMEPTHELMTSIPVHQHVHHHMYHYDTHPQMPQRMPHLHIMPQRMHHLHISFSPNLHRSITRGTTVPPPAGLPDLILHQARHMSARLENYMRIVDLRRMAHISCGATQESIESHTFPHKYKRVKKVENGEDAIEKCTICLSEFEDCESVRRLPCMHLFHIDCVDQWLCTNKRCPICRVDIETFLQKEIIV</sequence>
<gene>
    <name evidence="6" type="ORF">KPH14_001721</name>
</gene>
<dbReference type="PANTHER" id="PTHR31350:SF21">
    <property type="entry name" value="F-BOX ONLY PROTEIN 21"/>
    <property type="match status" value="1"/>
</dbReference>
<protein>
    <recommendedName>
        <fullName evidence="5">RING-type domain-containing protein</fullName>
    </recommendedName>
</protein>
<accession>A0AAD9S083</accession>
<keyword evidence="7" id="KW-1185">Reference proteome</keyword>
<feature type="compositionally biased region" description="Polar residues" evidence="4">
    <location>
        <begin position="806"/>
        <end position="816"/>
    </location>
</feature>
<keyword evidence="1 3" id="KW-0479">Metal-binding</keyword>
<dbReference type="InterPro" id="IPR036623">
    <property type="entry name" value="Hemimethylated_DNA-bd_sf"/>
</dbReference>
<dbReference type="Gene3D" id="2.30.30.390">
    <property type="entry name" value="Hemimethylated DNA-binding domain"/>
    <property type="match status" value="1"/>
</dbReference>
<keyword evidence="2" id="KW-0862">Zinc</keyword>
<comment type="caution">
    <text evidence="6">The sequence shown here is derived from an EMBL/GenBank/DDBJ whole genome shotgun (WGS) entry which is preliminary data.</text>
</comment>
<evidence type="ECO:0000256" key="3">
    <source>
        <dbReference type="PROSITE-ProRule" id="PRU00175"/>
    </source>
</evidence>
<dbReference type="GO" id="GO:0003677">
    <property type="term" value="F:DNA binding"/>
    <property type="evidence" value="ECO:0007669"/>
    <property type="project" value="InterPro"/>
</dbReference>
<feature type="region of interest" description="Disordered" evidence="4">
    <location>
        <begin position="951"/>
        <end position="971"/>
    </location>
</feature>
<dbReference type="SUPFAM" id="SSF141255">
    <property type="entry name" value="YccV-like"/>
    <property type="match status" value="1"/>
</dbReference>
<dbReference type="SUPFAM" id="SSF57850">
    <property type="entry name" value="RING/U-box"/>
    <property type="match status" value="1"/>
</dbReference>
<dbReference type="PANTHER" id="PTHR31350">
    <property type="entry name" value="SI:DKEY-261L7.2"/>
    <property type="match status" value="1"/>
</dbReference>
<evidence type="ECO:0000256" key="1">
    <source>
        <dbReference type="ARBA" id="ARBA00022771"/>
    </source>
</evidence>
<evidence type="ECO:0000313" key="7">
    <source>
        <dbReference type="Proteomes" id="UP001258017"/>
    </source>
</evidence>
<dbReference type="InterPro" id="IPR013083">
    <property type="entry name" value="Znf_RING/FYVE/PHD"/>
</dbReference>